<evidence type="ECO:0000256" key="1">
    <source>
        <dbReference type="SAM" id="Coils"/>
    </source>
</evidence>
<keyword evidence="4" id="KW-1185">Reference proteome</keyword>
<feature type="coiled-coil region" evidence="1">
    <location>
        <begin position="82"/>
        <end position="139"/>
    </location>
</feature>
<evidence type="ECO:0000256" key="2">
    <source>
        <dbReference type="SAM" id="MobiDB-lite"/>
    </source>
</evidence>
<reference evidence="3" key="1">
    <citation type="journal article" date="2021" name="Sci. Adv.">
        <title>The American lobster genome reveals insights on longevity, neural, and immune adaptations.</title>
        <authorList>
            <person name="Polinski J.M."/>
            <person name="Zimin A.V."/>
            <person name="Clark K.F."/>
            <person name="Kohn A.B."/>
            <person name="Sadowski N."/>
            <person name="Timp W."/>
            <person name="Ptitsyn A."/>
            <person name="Khanna P."/>
            <person name="Romanova D.Y."/>
            <person name="Williams P."/>
            <person name="Greenwood S.J."/>
            <person name="Moroz L.L."/>
            <person name="Walt D.R."/>
            <person name="Bodnar A.G."/>
        </authorList>
    </citation>
    <scope>NUCLEOTIDE SEQUENCE</scope>
    <source>
        <strain evidence="3">GMGI-L3</strain>
    </source>
</reference>
<dbReference type="Proteomes" id="UP000747542">
    <property type="component" value="Unassembled WGS sequence"/>
</dbReference>
<organism evidence="3 4">
    <name type="scientific">Homarus americanus</name>
    <name type="common">American lobster</name>
    <dbReference type="NCBI Taxonomy" id="6706"/>
    <lineage>
        <taxon>Eukaryota</taxon>
        <taxon>Metazoa</taxon>
        <taxon>Ecdysozoa</taxon>
        <taxon>Arthropoda</taxon>
        <taxon>Crustacea</taxon>
        <taxon>Multicrustacea</taxon>
        <taxon>Malacostraca</taxon>
        <taxon>Eumalacostraca</taxon>
        <taxon>Eucarida</taxon>
        <taxon>Decapoda</taxon>
        <taxon>Pleocyemata</taxon>
        <taxon>Astacidea</taxon>
        <taxon>Nephropoidea</taxon>
        <taxon>Nephropidae</taxon>
        <taxon>Homarus</taxon>
    </lineage>
</organism>
<evidence type="ECO:0000313" key="4">
    <source>
        <dbReference type="Proteomes" id="UP000747542"/>
    </source>
</evidence>
<feature type="region of interest" description="Disordered" evidence="2">
    <location>
        <begin position="29"/>
        <end position="66"/>
    </location>
</feature>
<comment type="caution">
    <text evidence="3">The sequence shown here is derived from an EMBL/GenBank/DDBJ whole genome shotgun (WGS) entry which is preliminary data.</text>
</comment>
<feature type="non-terminal residue" evidence="3">
    <location>
        <position position="1"/>
    </location>
</feature>
<sequence length="198" mass="21538">VDGNLCELRPLSSSNPTLALHSACWHPSASRPHSCSDASSAVVGGAQPPNTPSPTSQPHHQAPNPPTITLSMEIVSQIGQVLRGIQTEREKLRQALESESNLLASHNTTAIIAALRNSLNQALQQNAELRGRLARIHADSDLSDVSVPPSMSELVSNGLFISNDYIYFSYLTYMVMICYTVCYTPRSPFISRISCHIL</sequence>
<protein>
    <submittedName>
        <fullName evidence="3">Oxysterol-binding protein-related protein 6-like 2</fullName>
    </submittedName>
</protein>
<dbReference type="EMBL" id="JAHLQT010024020">
    <property type="protein sequence ID" value="KAG7165666.1"/>
    <property type="molecule type" value="Genomic_DNA"/>
</dbReference>
<name>A0A8J5MVY5_HOMAM</name>
<keyword evidence="1" id="KW-0175">Coiled coil</keyword>
<proteinExistence type="predicted"/>
<dbReference type="AlphaFoldDB" id="A0A8J5MVY5"/>
<evidence type="ECO:0000313" key="3">
    <source>
        <dbReference type="EMBL" id="KAG7165666.1"/>
    </source>
</evidence>
<gene>
    <name evidence="3" type="primary">Osbpl6-L2</name>
    <name evidence="3" type="ORF">Hamer_G013176</name>
</gene>
<accession>A0A8J5MVY5</accession>